<organism evidence="1 2">
    <name type="scientific">Mycobacterium celatum</name>
    <dbReference type="NCBI Taxonomy" id="28045"/>
    <lineage>
        <taxon>Bacteria</taxon>
        <taxon>Bacillati</taxon>
        <taxon>Actinomycetota</taxon>
        <taxon>Actinomycetes</taxon>
        <taxon>Mycobacteriales</taxon>
        <taxon>Mycobacteriaceae</taxon>
        <taxon>Mycobacterium</taxon>
    </lineage>
</organism>
<dbReference type="OrthoDB" id="4563321at2"/>
<name>A0A2G5PQX7_MYCCE</name>
<accession>A0A2G5PQX7</accession>
<dbReference type="Proteomes" id="UP000230971">
    <property type="component" value="Unassembled WGS sequence"/>
</dbReference>
<evidence type="ECO:0000313" key="2">
    <source>
        <dbReference type="Proteomes" id="UP000230971"/>
    </source>
</evidence>
<dbReference type="Pfam" id="PF24202">
    <property type="entry name" value="DUF7427"/>
    <property type="match status" value="1"/>
</dbReference>
<comment type="caution">
    <text evidence="1">The sequence shown here is derived from an EMBL/GenBank/DDBJ whole genome shotgun (WGS) entry which is preliminary data.</text>
</comment>
<dbReference type="EMBL" id="PDKV01000002">
    <property type="protein sequence ID" value="PIB80676.1"/>
    <property type="molecule type" value="Genomic_DNA"/>
</dbReference>
<dbReference type="InterPro" id="IPR055850">
    <property type="entry name" value="DUF7427"/>
</dbReference>
<gene>
    <name evidence="1" type="ORF">CQY23_03320</name>
</gene>
<evidence type="ECO:0000313" key="1">
    <source>
        <dbReference type="EMBL" id="PIB80676.1"/>
    </source>
</evidence>
<protein>
    <submittedName>
        <fullName evidence="1">Uncharacterized protein</fullName>
    </submittedName>
</protein>
<sequence>MRPADKAWLTLVAAIVVYELAARDGELLSDGVQRYMARQPWLVRAVIAVTAAHLMNALPRRLDPYQGCHRITLHYRKRPL</sequence>
<proteinExistence type="predicted"/>
<reference evidence="1 2" key="1">
    <citation type="journal article" date="2017" name="Infect. Genet. Evol.">
        <title>The new phylogeny of the genus Mycobacterium: The old and the news.</title>
        <authorList>
            <person name="Tortoli E."/>
            <person name="Fedrizzi T."/>
            <person name="Meehan C.J."/>
            <person name="Trovato A."/>
            <person name="Grottola A."/>
            <person name="Giacobazzi E."/>
            <person name="Serpini G.F."/>
            <person name="Tagliazucchi S."/>
            <person name="Fabio A."/>
            <person name="Bettua C."/>
            <person name="Bertorelli R."/>
            <person name="Frascaro F."/>
            <person name="De Sanctis V."/>
            <person name="Pecorari M."/>
            <person name="Jousson O."/>
            <person name="Segata N."/>
            <person name="Cirillo D.M."/>
        </authorList>
    </citation>
    <scope>NUCLEOTIDE SEQUENCE [LARGE SCALE GENOMIC DNA]</scope>
    <source>
        <strain evidence="1 2">NCTC 12882</strain>
    </source>
</reference>
<dbReference type="AlphaFoldDB" id="A0A2G5PQX7"/>